<dbReference type="Proteomes" id="UP000887540">
    <property type="component" value="Unplaced"/>
</dbReference>
<keyword evidence="5" id="KW-1185">Reference proteome</keyword>
<reference evidence="6" key="1">
    <citation type="submission" date="2022-11" db="UniProtKB">
        <authorList>
            <consortium name="WormBaseParasite"/>
        </authorList>
    </citation>
    <scope>IDENTIFICATION</scope>
</reference>
<name>A0A914EIF9_9BILA</name>
<dbReference type="InterPro" id="IPR042490">
    <property type="entry name" value="Thio_Ohase/BAAT_N"/>
</dbReference>
<dbReference type="AlphaFoldDB" id="A0A914EIF9"/>
<dbReference type="GO" id="GO:0006631">
    <property type="term" value="P:fatty acid metabolic process"/>
    <property type="evidence" value="ECO:0007669"/>
    <property type="project" value="TreeGrafter"/>
</dbReference>
<dbReference type="Pfam" id="PF08840">
    <property type="entry name" value="BAAT_C"/>
    <property type="match status" value="1"/>
</dbReference>
<evidence type="ECO:0000256" key="1">
    <source>
        <dbReference type="ARBA" id="ARBA00006538"/>
    </source>
</evidence>
<dbReference type="GO" id="GO:0006637">
    <property type="term" value="P:acyl-CoA metabolic process"/>
    <property type="evidence" value="ECO:0007669"/>
    <property type="project" value="InterPro"/>
</dbReference>
<dbReference type="PANTHER" id="PTHR10824:SF4">
    <property type="entry name" value="ACYL-COENZYME A THIOESTERASE 1-LIKE"/>
    <property type="match status" value="1"/>
</dbReference>
<feature type="active site" description="Charge relay system" evidence="2">
    <location>
        <position position="269"/>
    </location>
</feature>
<dbReference type="PANTHER" id="PTHR10824">
    <property type="entry name" value="ACYL-COENZYME A THIOESTERASE-RELATED"/>
    <property type="match status" value="1"/>
</dbReference>
<sequence length="346" mass="38827">MAPISGTYSEAHKMGLFISMIASKTNRPAALVVLDPVDPPKIYNLELKDSGDKVLDKVILERYILHPDVERIEIETPEMTATLFRPKGQGPFPALIDMFGSSGGIKEHRAALFASHGFVTLCLPFFNYKNLPSTLADVNMEYFEYAIEFLCNLPYTTNNCGIIGRSFGSCLAMLCAQRYHKITCVINVNGSPSLEEFTTFKENGKLLPYFVPQNGYGIEHEEVVCEIDGKMAIAHNSFYKKVPENHWRLGPVENIPKNTGIYYIATLDDLGINSTETADYFYKRLKKSGHNNIVVDVKPGGHLIDAPYVPHMDFVWNKYFGIYMAYGGEPHPLIQDSAFAYTKNPI</sequence>
<feature type="active site" description="Charge relay system" evidence="2">
    <location>
        <position position="302"/>
    </location>
</feature>
<evidence type="ECO:0000256" key="2">
    <source>
        <dbReference type="PIRSR" id="PIRSR016521-1"/>
    </source>
</evidence>
<evidence type="ECO:0000313" key="6">
    <source>
        <dbReference type="WBParaSite" id="ACRNAN_scaffold860.g24522.t1"/>
    </source>
</evidence>
<comment type="similarity">
    <text evidence="1">Belongs to the C/M/P thioester hydrolase family.</text>
</comment>
<dbReference type="InterPro" id="IPR016662">
    <property type="entry name" value="Acyl-CoA_thioEstase_long-chain"/>
</dbReference>
<feature type="domain" description="BAAT/Acyl-CoA thioester hydrolase C-terminal" evidence="4">
    <location>
        <begin position="138"/>
        <end position="331"/>
    </location>
</feature>
<dbReference type="InterPro" id="IPR006862">
    <property type="entry name" value="Thio_Ohase/aa_AcTrfase"/>
</dbReference>
<dbReference type="Pfam" id="PF04775">
    <property type="entry name" value="Bile_Hydr_Trans"/>
    <property type="match status" value="1"/>
</dbReference>
<proteinExistence type="inferred from homology"/>
<dbReference type="SUPFAM" id="SSF53474">
    <property type="entry name" value="alpha/beta-Hydrolases"/>
    <property type="match status" value="1"/>
</dbReference>
<dbReference type="GO" id="GO:0047617">
    <property type="term" value="F:fatty acyl-CoA hydrolase activity"/>
    <property type="evidence" value="ECO:0007669"/>
    <property type="project" value="TreeGrafter"/>
</dbReference>
<organism evidence="5 6">
    <name type="scientific">Acrobeloides nanus</name>
    <dbReference type="NCBI Taxonomy" id="290746"/>
    <lineage>
        <taxon>Eukaryota</taxon>
        <taxon>Metazoa</taxon>
        <taxon>Ecdysozoa</taxon>
        <taxon>Nematoda</taxon>
        <taxon>Chromadorea</taxon>
        <taxon>Rhabditida</taxon>
        <taxon>Tylenchina</taxon>
        <taxon>Cephalobomorpha</taxon>
        <taxon>Cephaloboidea</taxon>
        <taxon>Cephalobidae</taxon>
        <taxon>Acrobeloides</taxon>
    </lineage>
</organism>
<accession>A0A914EIF9</accession>
<evidence type="ECO:0000313" key="5">
    <source>
        <dbReference type="Proteomes" id="UP000887540"/>
    </source>
</evidence>
<dbReference type="Gene3D" id="3.40.50.1820">
    <property type="entry name" value="alpha/beta hydrolase"/>
    <property type="match status" value="1"/>
</dbReference>
<protein>
    <submittedName>
        <fullName evidence="6">Uncharacterized protein</fullName>
    </submittedName>
</protein>
<evidence type="ECO:0000259" key="3">
    <source>
        <dbReference type="Pfam" id="PF04775"/>
    </source>
</evidence>
<feature type="active site" description="Charge relay system" evidence="2">
    <location>
        <position position="166"/>
    </location>
</feature>
<dbReference type="Gene3D" id="2.60.40.2240">
    <property type="entry name" value="Acyl-CoA thioester hydrolase/BAAT N-terminal domain"/>
    <property type="match status" value="1"/>
</dbReference>
<feature type="domain" description="Acyl-CoA thioester hydrolase/bile acid-CoA amino acid N-acetyltransferase" evidence="3">
    <location>
        <begin position="2"/>
        <end position="75"/>
    </location>
</feature>
<dbReference type="PIRSF" id="PIRSF016521">
    <property type="entry name" value="Acyl-CoA_hydro"/>
    <property type="match status" value="1"/>
</dbReference>
<evidence type="ECO:0000259" key="4">
    <source>
        <dbReference type="Pfam" id="PF08840"/>
    </source>
</evidence>
<dbReference type="InterPro" id="IPR029058">
    <property type="entry name" value="AB_hydrolase_fold"/>
</dbReference>
<dbReference type="InterPro" id="IPR014940">
    <property type="entry name" value="BAAT_C"/>
</dbReference>
<dbReference type="WBParaSite" id="ACRNAN_scaffold860.g24522.t1">
    <property type="protein sequence ID" value="ACRNAN_scaffold860.g24522.t1"/>
    <property type="gene ID" value="ACRNAN_scaffold860.g24522"/>
</dbReference>